<dbReference type="Proteomes" id="UP001477672">
    <property type="component" value="Unassembled WGS sequence"/>
</dbReference>
<dbReference type="InterPro" id="IPR019660">
    <property type="entry name" value="Put_sensory_transdc_reg_YbjN"/>
</dbReference>
<proteinExistence type="predicted"/>
<dbReference type="Pfam" id="PF10722">
    <property type="entry name" value="YbjN"/>
    <property type="match status" value="1"/>
</dbReference>
<dbReference type="EMBL" id="JBBMFA010000111">
    <property type="protein sequence ID" value="MEQ2521536.1"/>
    <property type="molecule type" value="Genomic_DNA"/>
</dbReference>
<keyword evidence="2" id="KW-1185">Reference proteome</keyword>
<organism evidence="1 2">
    <name type="scientific">Ruthenibacterium intestinale</name>
    <dbReference type="NCBI Taxonomy" id="3133163"/>
    <lineage>
        <taxon>Bacteria</taxon>
        <taxon>Bacillati</taxon>
        <taxon>Bacillota</taxon>
        <taxon>Clostridia</taxon>
        <taxon>Eubacteriales</taxon>
        <taxon>Oscillospiraceae</taxon>
        <taxon>Ruthenibacterium</taxon>
    </lineage>
</organism>
<reference evidence="1 2" key="1">
    <citation type="submission" date="2024-03" db="EMBL/GenBank/DDBJ databases">
        <title>Human intestinal bacterial collection.</title>
        <authorList>
            <person name="Pauvert C."/>
            <person name="Hitch T.C.A."/>
            <person name="Clavel T."/>
        </authorList>
    </citation>
    <scope>NUCLEOTIDE SEQUENCE [LARGE SCALE GENOMIC DNA]</scope>
    <source>
        <strain evidence="1 2">CLA-JM-H11</strain>
    </source>
</reference>
<gene>
    <name evidence="1" type="ORF">WMO24_14030</name>
</gene>
<name>A0ABV1GIH2_9FIRM</name>
<accession>A0ABV1GIH2</accession>
<dbReference type="RefSeq" id="WP_087169803.1">
    <property type="nucleotide sequence ID" value="NZ_JBBMFA010000111.1"/>
</dbReference>
<evidence type="ECO:0000313" key="2">
    <source>
        <dbReference type="Proteomes" id="UP001477672"/>
    </source>
</evidence>
<evidence type="ECO:0000313" key="1">
    <source>
        <dbReference type="EMBL" id="MEQ2521536.1"/>
    </source>
</evidence>
<sequence length="137" mass="15762">MNYFMSKEEQQRRKELAEHARVMLTQVLPVEDQDETSLTAPYQGYYMQVSISPLHPLLVISLAKGINHPGSAKKQRLVNQLNLTSVLGSHAINQDVGCYAYRSTHWLDTELDENRFQEILDRCFEEADRGYDMLKSG</sequence>
<protein>
    <submittedName>
        <fullName evidence="1">YbjN domain-containing protein</fullName>
    </submittedName>
</protein>
<comment type="caution">
    <text evidence="1">The sequence shown here is derived from an EMBL/GenBank/DDBJ whole genome shotgun (WGS) entry which is preliminary data.</text>
</comment>